<dbReference type="RefSeq" id="WP_131617082.1">
    <property type="nucleotide sequence ID" value="NZ_CP036532.1"/>
</dbReference>
<dbReference type="InterPro" id="IPR015797">
    <property type="entry name" value="NUDIX_hydrolase-like_dom_sf"/>
</dbReference>
<keyword evidence="2" id="KW-1185">Reference proteome</keyword>
<name>A0A4P6V3U6_9HYPH</name>
<dbReference type="SUPFAM" id="SSF55811">
    <property type="entry name" value="Nudix"/>
    <property type="match status" value="1"/>
</dbReference>
<dbReference type="Gene3D" id="3.90.79.10">
    <property type="entry name" value="Nucleoside Triphosphate Pyrophosphohydrolase"/>
    <property type="match status" value="1"/>
</dbReference>
<dbReference type="GeneID" id="90768198"/>
<dbReference type="AlphaFoldDB" id="A0A4P6V3U6"/>
<dbReference type="OrthoDB" id="9806849at2"/>
<organism evidence="1 2">
    <name type="scientific">Roseitalea porphyridii</name>
    <dbReference type="NCBI Taxonomy" id="1852022"/>
    <lineage>
        <taxon>Bacteria</taxon>
        <taxon>Pseudomonadati</taxon>
        <taxon>Pseudomonadota</taxon>
        <taxon>Alphaproteobacteria</taxon>
        <taxon>Hyphomicrobiales</taxon>
        <taxon>Ahrensiaceae</taxon>
        <taxon>Roseitalea</taxon>
    </lineage>
</organism>
<dbReference type="GO" id="GO:0003824">
    <property type="term" value="F:catalytic activity"/>
    <property type="evidence" value="ECO:0007669"/>
    <property type="project" value="UniProtKB-ARBA"/>
</dbReference>
<sequence length="234" mass="25610">MIAAIDSTDLHLTDAPLDFAMRHREAIAAHWRRATAANPRLWNGPQFLFTEVSVEGGVLTGRAHRTDFATFLYWRDHGRDPSATHITGTSLPVTADGALLAIRMAGHTANAGQLYFPAGSLDPADATGGAIDIDTNIRRELAEETGLEPAPETFDAMMIGSRADNAWHVARRCRLALSFEACAERVRAHQARTGDDEVDAVLAIRSAAEAAPLRDYARALALWHFDDQEKGERR</sequence>
<reference evidence="1 2" key="1">
    <citation type="journal article" date="2017" name="Int. J. Syst. Evol. Microbiol.">
        <title>Roseitalea porphyridii gen. nov., sp. nov., isolated from a red alga, and reclassification of Hoeflea suaedae Chung et al. 2013 as Pseudohoeflea suaedae gen. nov., comb. nov.</title>
        <authorList>
            <person name="Hyeon J.W."/>
            <person name="Jeong S.E."/>
            <person name="Baek K."/>
            <person name="Jeon C.O."/>
        </authorList>
    </citation>
    <scope>NUCLEOTIDE SEQUENCE [LARGE SCALE GENOMIC DNA]</scope>
    <source>
        <strain evidence="1 2">MA7-20</strain>
    </source>
</reference>
<evidence type="ECO:0000313" key="2">
    <source>
        <dbReference type="Proteomes" id="UP000293719"/>
    </source>
</evidence>
<dbReference type="KEGG" id="rpod:E0E05_12890"/>
<proteinExistence type="predicted"/>
<evidence type="ECO:0000313" key="1">
    <source>
        <dbReference type="EMBL" id="QBK31419.1"/>
    </source>
</evidence>
<accession>A0A4P6V3U6</accession>
<protein>
    <submittedName>
        <fullName evidence="1">Uncharacterized protein</fullName>
    </submittedName>
</protein>
<dbReference type="Proteomes" id="UP000293719">
    <property type="component" value="Chromosome"/>
</dbReference>
<dbReference type="EMBL" id="CP036532">
    <property type="protein sequence ID" value="QBK31419.1"/>
    <property type="molecule type" value="Genomic_DNA"/>
</dbReference>
<gene>
    <name evidence="1" type="ORF">E0E05_12890</name>
</gene>